<keyword evidence="4" id="KW-0472">Membrane</keyword>
<evidence type="ECO:0000256" key="3">
    <source>
        <dbReference type="ARBA" id="ARBA00022729"/>
    </source>
</evidence>
<dbReference type="RefSeq" id="WP_146863105.1">
    <property type="nucleotide sequence ID" value="NZ_BKAU01000002.1"/>
</dbReference>
<keyword evidence="5" id="KW-0998">Cell outer membrane</keyword>
<dbReference type="Pfam" id="PF07980">
    <property type="entry name" value="SusD_RagB"/>
    <property type="match status" value="1"/>
</dbReference>
<organism evidence="7 8">
    <name type="scientific">Chitinophaga cymbidii</name>
    <dbReference type="NCBI Taxonomy" id="1096750"/>
    <lineage>
        <taxon>Bacteria</taxon>
        <taxon>Pseudomonadati</taxon>
        <taxon>Bacteroidota</taxon>
        <taxon>Chitinophagia</taxon>
        <taxon>Chitinophagales</taxon>
        <taxon>Chitinophagaceae</taxon>
        <taxon>Chitinophaga</taxon>
    </lineage>
</organism>
<dbReference type="Proteomes" id="UP000321436">
    <property type="component" value="Unassembled WGS sequence"/>
</dbReference>
<evidence type="ECO:0000256" key="5">
    <source>
        <dbReference type="ARBA" id="ARBA00023237"/>
    </source>
</evidence>
<comment type="similarity">
    <text evidence="2">Belongs to the SusD family.</text>
</comment>
<feature type="domain" description="RagB/SusD" evidence="6">
    <location>
        <begin position="298"/>
        <end position="559"/>
    </location>
</feature>
<protein>
    <recommendedName>
        <fullName evidence="6">RagB/SusD domain-containing protein</fullName>
    </recommendedName>
</protein>
<evidence type="ECO:0000256" key="4">
    <source>
        <dbReference type="ARBA" id="ARBA00023136"/>
    </source>
</evidence>
<proteinExistence type="inferred from homology"/>
<dbReference type="GO" id="GO:0009279">
    <property type="term" value="C:cell outer membrane"/>
    <property type="evidence" value="ECO:0007669"/>
    <property type="project" value="UniProtKB-SubCell"/>
</dbReference>
<keyword evidence="3" id="KW-0732">Signal</keyword>
<evidence type="ECO:0000313" key="7">
    <source>
        <dbReference type="EMBL" id="GEP96668.1"/>
    </source>
</evidence>
<reference evidence="7 8" key="1">
    <citation type="submission" date="2019-07" db="EMBL/GenBank/DDBJ databases">
        <title>Whole genome shotgun sequence of Chitinophaga cymbidii NBRC 109752.</title>
        <authorList>
            <person name="Hosoyama A."/>
            <person name="Uohara A."/>
            <person name="Ohji S."/>
            <person name="Ichikawa N."/>
        </authorList>
    </citation>
    <scope>NUCLEOTIDE SEQUENCE [LARGE SCALE GENOMIC DNA]</scope>
    <source>
        <strain evidence="7 8">NBRC 109752</strain>
    </source>
</reference>
<dbReference type="Gene3D" id="1.25.40.390">
    <property type="match status" value="1"/>
</dbReference>
<dbReference type="InterPro" id="IPR012944">
    <property type="entry name" value="SusD_RagB_dom"/>
</dbReference>
<keyword evidence="8" id="KW-1185">Reference proteome</keyword>
<evidence type="ECO:0000256" key="1">
    <source>
        <dbReference type="ARBA" id="ARBA00004442"/>
    </source>
</evidence>
<sequence>MRTIHVVYIFALILLISACKKEDFLDRFPQDAISEPTYFKNENDLKLFLNYFYDALPVQRGNSEGNSDNFAPGSRDVFLAGEYVVPATDDNWNYTGWSNIRNVNYFLNRYQRAEMDATLKSHYAAEAHFFRALFYWEKVKRFGAVPWLSTDLADTSTAILYGARLPHKQVMDSVLVDLNFAVSNAAEASNAQFAGRITVDVVNALKARICLWEGTFRKYHALGDHEPWLREAVTASDELIISGRYGIYKTGNPDRDYYNLFIQEELRGNTESILARRYIKDVSMHNLTRQISDVWPALTKNFVRSFLDKNGVPTALSPLYQGDETLDDEMIDRDPRFRQIIATRGFSFTNNANGTRDEMTLPRIPGVVTGYAGVKNYSPDPAQWNANQSTLDLFIFRYAETLLIHAEAKAELGEADQAVIDKTINKIRERVGMADMVIASLVKDPDSDFPTLPVLLDEIRRERRIELVGEGFRFDDLLRWKAGALINNAETILGMKLTPALRAQYPSGQVSNVQVDANFYIRVYPNITNRTWHDKMYLYPVPINELTLNPALLPQNMGW</sequence>
<dbReference type="AlphaFoldDB" id="A0A512RLT2"/>
<comment type="caution">
    <text evidence="7">The sequence shown here is derived from an EMBL/GenBank/DDBJ whole genome shotgun (WGS) entry which is preliminary data.</text>
</comment>
<evidence type="ECO:0000256" key="2">
    <source>
        <dbReference type="ARBA" id="ARBA00006275"/>
    </source>
</evidence>
<gene>
    <name evidence="7" type="ORF">CCY01nite_29280</name>
</gene>
<evidence type="ECO:0000259" key="6">
    <source>
        <dbReference type="Pfam" id="PF07980"/>
    </source>
</evidence>
<comment type="subcellular location">
    <subcellularLocation>
        <location evidence="1">Cell outer membrane</location>
    </subcellularLocation>
</comment>
<dbReference type="EMBL" id="BKAU01000002">
    <property type="protein sequence ID" value="GEP96668.1"/>
    <property type="molecule type" value="Genomic_DNA"/>
</dbReference>
<evidence type="ECO:0000313" key="8">
    <source>
        <dbReference type="Proteomes" id="UP000321436"/>
    </source>
</evidence>
<dbReference type="InterPro" id="IPR011990">
    <property type="entry name" value="TPR-like_helical_dom_sf"/>
</dbReference>
<name>A0A512RLT2_9BACT</name>
<dbReference type="SUPFAM" id="SSF48452">
    <property type="entry name" value="TPR-like"/>
    <property type="match status" value="1"/>
</dbReference>
<accession>A0A512RLT2</accession>
<dbReference type="OrthoDB" id="5694214at2"/>
<dbReference type="PROSITE" id="PS51257">
    <property type="entry name" value="PROKAR_LIPOPROTEIN"/>
    <property type="match status" value="1"/>
</dbReference>